<feature type="compositionally biased region" description="Polar residues" evidence="4">
    <location>
        <begin position="8"/>
        <end position="28"/>
    </location>
</feature>
<keyword evidence="2" id="KW-0810">Translation regulation</keyword>
<feature type="region of interest" description="Disordered" evidence="4">
    <location>
        <begin position="1"/>
        <end position="28"/>
    </location>
</feature>
<accession>A0A8J6NGG6</accession>
<dbReference type="GO" id="GO:0001731">
    <property type="term" value="P:formation of translation preinitiation complex"/>
    <property type="evidence" value="ECO:0007669"/>
    <property type="project" value="TreeGrafter"/>
</dbReference>
<evidence type="ECO:0000313" key="7">
    <source>
        <dbReference type="Proteomes" id="UP000614469"/>
    </source>
</evidence>
<feature type="domain" description="SUI1" evidence="5">
    <location>
        <begin position="38"/>
        <end position="104"/>
    </location>
</feature>
<dbReference type="PANTHER" id="PTHR12789:SF0">
    <property type="entry name" value="DENSITY-REGULATED PROTEIN"/>
    <property type="match status" value="1"/>
</dbReference>
<dbReference type="CDD" id="cd11567">
    <property type="entry name" value="YciH_like"/>
    <property type="match status" value="1"/>
</dbReference>
<evidence type="ECO:0000256" key="1">
    <source>
        <dbReference type="ARBA" id="ARBA00005422"/>
    </source>
</evidence>
<dbReference type="Proteomes" id="UP000614469">
    <property type="component" value="Unassembled WGS sequence"/>
</dbReference>
<reference evidence="6 7" key="1">
    <citation type="submission" date="2020-08" db="EMBL/GenBank/DDBJ databases">
        <title>Bridging the membrane lipid divide: bacteria of the FCB group superphylum have the potential to synthesize archaeal ether lipids.</title>
        <authorList>
            <person name="Villanueva L."/>
            <person name="Von Meijenfeldt F.A.B."/>
            <person name="Westbye A.B."/>
            <person name="Yadav S."/>
            <person name="Hopmans E.C."/>
            <person name="Dutilh B.E."/>
            <person name="Sinninghe Damste J.S."/>
        </authorList>
    </citation>
    <scope>NUCLEOTIDE SEQUENCE [LARGE SCALE GENOMIC DNA]</scope>
    <source>
        <strain evidence="6">NIOZ-UU36</strain>
    </source>
</reference>
<dbReference type="InterPro" id="IPR050318">
    <property type="entry name" value="DENR/SUI1_TIF"/>
</dbReference>
<evidence type="ECO:0000259" key="5">
    <source>
        <dbReference type="PROSITE" id="PS50296"/>
    </source>
</evidence>
<dbReference type="PANTHER" id="PTHR12789">
    <property type="entry name" value="DENSITY-REGULATED PROTEIN HOMOLOG"/>
    <property type="match status" value="1"/>
</dbReference>
<gene>
    <name evidence="6" type="ORF">H8E29_03440</name>
</gene>
<dbReference type="GO" id="GO:0003729">
    <property type="term" value="F:mRNA binding"/>
    <property type="evidence" value="ECO:0007669"/>
    <property type="project" value="TreeGrafter"/>
</dbReference>
<dbReference type="GO" id="GO:0003743">
    <property type="term" value="F:translation initiation factor activity"/>
    <property type="evidence" value="ECO:0007669"/>
    <property type="project" value="InterPro"/>
</dbReference>
<dbReference type="SUPFAM" id="SSF55159">
    <property type="entry name" value="eIF1-like"/>
    <property type="match status" value="1"/>
</dbReference>
<dbReference type="InterPro" id="IPR005872">
    <property type="entry name" value="SUI1_arc_bac"/>
</dbReference>
<dbReference type="Pfam" id="PF01253">
    <property type="entry name" value="SUI1"/>
    <property type="match status" value="1"/>
</dbReference>
<dbReference type="InterPro" id="IPR001950">
    <property type="entry name" value="SUI1"/>
</dbReference>
<evidence type="ECO:0000256" key="2">
    <source>
        <dbReference type="ARBA" id="ARBA00022845"/>
    </source>
</evidence>
<dbReference type="GO" id="GO:0006417">
    <property type="term" value="P:regulation of translation"/>
    <property type="evidence" value="ECO:0007669"/>
    <property type="project" value="UniProtKB-KW"/>
</dbReference>
<dbReference type="PIRSF" id="PIRSF037511">
    <property type="entry name" value="Transl_init_SUI1_pro"/>
    <property type="match status" value="1"/>
</dbReference>
<keyword evidence="3" id="KW-0648">Protein biosynthesis</keyword>
<evidence type="ECO:0000256" key="3">
    <source>
        <dbReference type="ARBA" id="ARBA00022917"/>
    </source>
</evidence>
<evidence type="ECO:0000313" key="6">
    <source>
        <dbReference type="EMBL" id="MBC8334296.1"/>
    </source>
</evidence>
<dbReference type="InterPro" id="IPR036877">
    <property type="entry name" value="SUI1_dom_sf"/>
</dbReference>
<dbReference type="EMBL" id="JACNJN010000058">
    <property type="protein sequence ID" value="MBC8334296.1"/>
    <property type="molecule type" value="Genomic_DNA"/>
</dbReference>
<dbReference type="PROSITE" id="PS50296">
    <property type="entry name" value="SUI1"/>
    <property type="match status" value="1"/>
</dbReference>
<name>A0A8J6NGG6_9CHLR</name>
<dbReference type="Gene3D" id="3.30.780.10">
    <property type="entry name" value="SUI1-like domain"/>
    <property type="match status" value="1"/>
</dbReference>
<comment type="similarity">
    <text evidence="1">Belongs to the SUI1 family.</text>
</comment>
<dbReference type="AlphaFoldDB" id="A0A8J6NGG6"/>
<sequence length="112" mass="12096">MSKENDRTVWSSSQGDVRQKSHQSVSTKSLPATQQIVYLHRESKGRGGKGVSLVKNLVLPEKELKALAKKLKQACGSGGTVKAGVIEIQGEHREKIAEVLNKLGYKTKIAGG</sequence>
<dbReference type="GO" id="GO:0002188">
    <property type="term" value="P:translation reinitiation"/>
    <property type="evidence" value="ECO:0007669"/>
    <property type="project" value="TreeGrafter"/>
</dbReference>
<proteinExistence type="inferred from homology"/>
<protein>
    <submittedName>
        <fullName evidence="6">Stress response translation initiation inhibitor YciH</fullName>
    </submittedName>
</protein>
<organism evidence="6 7">
    <name type="scientific">Candidatus Desulfolinea nitratireducens</name>
    <dbReference type="NCBI Taxonomy" id="2841698"/>
    <lineage>
        <taxon>Bacteria</taxon>
        <taxon>Bacillati</taxon>
        <taxon>Chloroflexota</taxon>
        <taxon>Anaerolineae</taxon>
        <taxon>Anaerolineales</taxon>
        <taxon>Anaerolineales incertae sedis</taxon>
        <taxon>Candidatus Desulfolinea</taxon>
    </lineage>
</organism>
<evidence type="ECO:0000256" key="4">
    <source>
        <dbReference type="SAM" id="MobiDB-lite"/>
    </source>
</evidence>
<comment type="caution">
    <text evidence="6">The sequence shown here is derived from an EMBL/GenBank/DDBJ whole genome shotgun (WGS) entry which is preliminary data.</text>
</comment>